<keyword evidence="2" id="KW-0812">Transmembrane</keyword>
<reference evidence="3" key="1">
    <citation type="journal article" date="2023" name="Science">
        <title>Genome structures resolve the early diversification of teleost fishes.</title>
        <authorList>
            <person name="Parey E."/>
            <person name="Louis A."/>
            <person name="Montfort J."/>
            <person name="Bouchez O."/>
            <person name="Roques C."/>
            <person name="Iampietro C."/>
            <person name="Lluch J."/>
            <person name="Castinel A."/>
            <person name="Donnadieu C."/>
            <person name="Desvignes T."/>
            <person name="Floi Bucao C."/>
            <person name="Jouanno E."/>
            <person name="Wen M."/>
            <person name="Mejri S."/>
            <person name="Dirks R."/>
            <person name="Jansen H."/>
            <person name="Henkel C."/>
            <person name="Chen W.J."/>
            <person name="Zahm M."/>
            <person name="Cabau C."/>
            <person name="Klopp C."/>
            <person name="Thompson A.W."/>
            <person name="Robinson-Rechavi M."/>
            <person name="Braasch I."/>
            <person name="Lecointre G."/>
            <person name="Bobe J."/>
            <person name="Postlethwait J.H."/>
            <person name="Berthelot C."/>
            <person name="Roest Crollius H."/>
            <person name="Guiguen Y."/>
        </authorList>
    </citation>
    <scope>NUCLEOTIDE SEQUENCE</scope>
    <source>
        <strain evidence="3">NC1722</strain>
    </source>
</reference>
<keyword evidence="2" id="KW-1133">Transmembrane helix</keyword>
<gene>
    <name evidence="3" type="ORF">AAFF_G00435340</name>
</gene>
<feature type="compositionally biased region" description="Low complexity" evidence="1">
    <location>
        <begin position="35"/>
        <end position="46"/>
    </location>
</feature>
<dbReference type="AlphaFoldDB" id="A0AAD7WIG0"/>
<feature type="transmembrane region" description="Helical" evidence="2">
    <location>
        <begin position="77"/>
        <end position="98"/>
    </location>
</feature>
<comment type="caution">
    <text evidence="3">The sequence shown here is derived from an EMBL/GenBank/DDBJ whole genome shotgun (WGS) entry which is preliminary data.</text>
</comment>
<evidence type="ECO:0000256" key="1">
    <source>
        <dbReference type="SAM" id="MobiDB-lite"/>
    </source>
</evidence>
<feature type="compositionally biased region" description="Basic and acidic residues" evidence="1">
    <location>
        <begin position="19"/>
        <end position="31"/>
    </location>
</feature>
<name>A0AAD7WIG0_9TELE</name>
<keyword evidence="2" id="KW-0472">Membrane</keyword>
<feature type="compositionally biased region" description="Basic residues" evidence="1">
    <location>
        <begin position="57"/>
        <end position="74"/>
    </location>
</feature>
<protein>
    <submittedName>
        <fullName evidence="3">Uncharacterized protein</fullName>
    </submittedName>
</protein>
<evidence type="ECO:0000313" key="4">
    <source>
        <dbReference type="Proteomes" id="UP001221898"/>
    </source>
</evidence>
<organism evidence="3 4">
    <name type="scientific">Aldrovandia affinis</name>
    <dbReference type="NCBI Taxonomy" id="143900"/>
    <lineage>
        <taxon>Eukaryota</taxon>
        <taxon>Metazoa</taxon>
        <taxon>Chordata</taxon>
        <taxon>Craniata</taxon>
        <taxon>Vertebrata</taxon>
        <taxon>Euteleostomi</taxon>
        <taxon>Actinopterygii</taxon>
        <taxon>Neopterygii</taxon>
        <taxon>Teleostei</taxon>
        <taxon>Notacanthiformes</taxon>
        <taxon>Halosauridae</taxon>
        <taxon>Aldrovandia</taxon>
    </lineage>
</organism>
<keyword evidence="4" id="KW-1185">Reference proteome</keyword>
<evidence type="ECO:0000313" key="3">
    <source>
        <dbReference type="EMBL" id="KAJ8397845.1"/>
    </source>
</evidence>
<proteinExistence type="predicted"/>
<sequence length="113" mass="12908">MGREESGPSAQLALSPASRSDDKPDRERKGADLPSSKSSASSGSRSTRQPKTSPKTLSKRGRKIEKKKKKKKKKIRGVLCLDFAAFLPRILFRCYFFYSTSRRKERKKERKKT</sequence>
<feature type="region of interest" description="Disordered" evidence="1">
    <location>
        <begin position="1"/>
        <end position="74"/>
    </location>
</feature>
<dbReference type="Proteomes" id="UP001221898">
    <property type="component" value="Unassembled WGS sequence"/>
</dbReference>
<dbReference type="EMBL" id="JAINUG010000095">
    <property type="protein sequence ID" value="KAJ8397845.1"/>
    <property type="molecule type" value="Genomic_DNA"/>
</dbReference>
<accession>A0AAD7WIG0</accession>
<evidence type="ECO:0000256" key="2">
    <source>
        <dbReference type="SAM" id="Phobius"/>
    </source>
</evidence>
<feature type="compositionally biased region" description="Polar residues" evidence="1">
    <location>
        <begin position="47"/>
        <end position="56"/>
    </location>
</feature>